<evidence type="ECO:0000256" key="4">
    <source>
        <dbReference type="ARBA" id="ARBA00022729"/>
    </source>
</evidence>
<dbReference type="InterPro" id="IPR039424">
    <property type="entry name" value="SBP_5"/>
</dbReference>
<dbReference type="InterPro" id="IPR030678">
    <property type="entry name" value="Peptide/Ni-bd"/>
</dbReference>
<dbReference type="PANTHER" id="PTHR30290:SF10">
    <property type="entry name" value="PERIPLASMIC OLIGOPEPTIDE-BINDING PROTEIN-RELATED"/>
    <property type="match status" value="1"/>
</dbReference>
<keyword evidence="8" id="KW-1185">Reference proteome</keyword>
<evidence type="ECO:0000256" key="3">
    <source>
        <dbReference type="ARBA" id="ARBA00022448"/>
    </source>
</evidence>
<gene>
    <name evidence="7" type="ORF">GBZ26_18440</name>
</gene>
<dbReference type="PANTHER" id="PTHR30290">
    <property type="entry name" value="PERIPLASMIC BINDING COMPONENT OF ABC TRANSPORTER"/>
    <property type="match status" value="1"/>
</dbReference>
<feature type="non-terminal residue" evidence="7">
    <location>
        <position position="533"/>
    </location>
</feature>
<dbReference type="Pfam" id="PF00496">
    <property type="entry name" value="SBP_bac_5"/>
    <property type="match status" value="1"/>
</dbReference>
<evidence type="ECO:0000313" key="7">
    <source>
        <dbReference type="EMBL" id="NUB21165.1"/>
    </source>
</evidence>
<dbReference type="Proteomes" id="UP000639419">
    <property type="component" value="Unassembled WGS sequence"/>
</dbReference>
<comment type="subcellular location">
    <subcellularLocation>
        <location evidence="1">Periplasm</location>
    </subcellularLocation>
</comment>
<dbReference type="Gene3D" id="3.90.76.10">
    <property type="entry name" value="Dipeptide-binding Protein, Domain 1"/>
    <property type="match status" value="1"/>
</dbReference>
<dbReference type="PIRSF" id="PIRSF002741">
    <property type="entry name" value="MppA"/>
    <property type="match status" value="1"/>
</dbReference>
<evidence type="ECO:0000256" key="2">
    <source>
        <dbReference type="ARBA" id="ARBA00005695"/>
    </source>
</evidence>
<dbReference type="CDD" id="cd00995">
    <property type="entry name" value="PBP2_NikA_DppA_OppA_like"/>
    <property type="match status" value="1"/>
</dbReference>
<evidence type="ECO:0000256" key="5">
    <source>
        <dbReference type="SAM" id="SignalP"/>
    </source>
</evidence>
<keyword evidence="4 5" id="KW-0732">Signal</keyword>
<comment type="caution">
    <text evidence="7">The sequence shown here is derived from an EMBL/GenBank/DDBJ whole genome shotgun (WGS) entry which is preliminary data.</text>
</comment>
<reference evidence="7 8" key="1">
    <citation type="submission" date="2019-10" db="EMBL/GenBank/DDBJ databases">
        <title>Genome sequence of Azospirillum formosense CC-Nfb-7.</title>
        <authorList>
            <person name="Ambrosini A."/>
            <person name="Sant'Anna F.H."/>
            <person name="Cassan F.D."/>
            <person name="Souza E.M."/>
            <person name="Passaglia L.M.P."/>
        </authorList>
    </citation>
    <scope>NUCLEOTIDE SEQUENCE [LARGE SCALE GENOMIC DNA]</scope>
    <source>
        <strain evidence="7 8">CC-NFb-7</strain>
    </source>
</reference>
<dbReference type="EMBL" id="WHOR01000149">
    <property type="protein sequence ID" value="NUB21165.1"/>
    <property type="molecule type" value="Genomic_DNA"/>
</dbReference>
<keyword evidence="3" id="KW-0813">Transport</keyword>
<feature type="domain" description="Solute-binding protein family 5" evidence="6">
    <location>
        <begin position="73"/>
        <end position="440"/>
    </location>
</feature>
<evidence type="ECO:0000259" key="6">
    <source>
        <dbReference type="Pfam" id="PF00496"/>
    </source>
</evidence>
<feature type="chain" id="PRO_5047033413" evidence="5">
    <location>
        <begin position="30"/>
        <end position="533"/>
    </location>
</feature>
<organism evidence="7 8">
    <name type="scientific">Azospirillum formosense</name>
    <dbReference type="NCBI Taxonomy" id="861533"/>
    <lineage>
        <taxon>Bacteria</taxon>
        <taxon>Pseudomonadati</taxon>
        <taxon>Pseudomonadota</taxon>
        <taxon>Alphaproteobacteria</taxon>
        <taxon>Rhodospirillales</taxon>
        <taxon>Azospirillaceae</taxon>
        <taxon>Azospirillum</taxon>
    </lineage>
</organism>
<name>A0ABX2L7B7_9PROT</name>
<dbReference type="SUPFAM" id="SSF53850">
    <property type="entry name" value="Periplasmic binding protein-like II"/>
    <property type="match status" value="1"/>
</dbReference>
<sequence>MSLPAVLRLFLTVLTIAAGAGAAAIPAMAGTLRASLSDDLTTIDPFAFPGLVSSGVLRQVYEGFTTIDAAGNAVPALATRWETPDGGRTWRFTLRPDVRFHSGRPFTAADVLWTWEHHLTRKPQPGYSAFYLRGVEGAAALQQGTAASLSGVAIPDSHTLIVRLSEPDALFPLYPFLFVDRGMEAEFGPAWHERASGGTGPFRLTSWRRGESVRLDAHADYWGGAPAVDAVSLAVLPDTNTLLARYDAGELDVAPLPENAVRTVVRQPRYDGQVAAFARAQVRYLALNQDLYPPFRDRRVREAVGLALDRVATVNGLHAGRAVLTNGFVTPGLGGYRPDTVPLPPTDPGRAKALLAEAGHAGGRGLPPLQIAGGPNVREEATYFAAQLTAVLGIPVGVRIQERAAFVAAINEGHEALFINGWTADFPDPMDQLATQWLGTSPTNRSRWHDPDFDRLMERARGLAEPDARDALYRDAEALLRDQVVAVPLAVPQFVALGRPGAARLVHRPYGAAGHHAARVACRGAGPAVTACT</sequence>
<evidence type="ECO:0000256" key="1">
    <source>
        <dbReference type="ARBA" id="ARBA00004418"/>
    </source>
</evidence>
<dbReference type="Gene3D" id="3.10.105.10">
    <property type="entry name" value="Dipeptide-binding Protein, Domain 3"/>
    <property type="match status" value="1"/>
</dbReference>
<dbReference type="InterPro" id="IPR000914">
    <property type="entry name" value="SBP_5_dom"/>
</dbReference>
<comment type="similarity">
    <text evidence="2">Belongs to the bacterial solute-binding protein 5 family.</text>
</comment>
<feature type="signal peptide" evidence="5">
    <location>
        <begin position="1"/>
        <end position="29"/>
    </location>
</feature>
<evidence type="ECO:0000313" key="8">
    <source>
        <dbReference type="Proteomes" id="UP000639419"/>
    </source>
</evidence>
<proteinExistence type="inferred from homology"/>
<accession>A0ABX2L7B7</accession>
<dbReference type="RefSeq" id="WP_174440090.1">
    <property type="nucleotide sequence ID" value="NZ_WHOR01000149.1"/>
</dbReference>
<dbReference type="Gene3D" id="3.40.190.10">
    <property type="entry name" value="Periplasmic binding protein-like II"/>
    <property type="match status" value="1"/>
</dbReference>
<protein>
    <submittedName>
        <fullName evidence="7">ABC transporter substrate-binding protein</fullName>
    </submittedName>
</protein>